<dbReference type="InterPro" id="IPR009057">
    <property type="entry name" value="Homeodomain-like_sf"/>
</dbReference>
<evidence type="ECO:0000256" key="1">
    <source>
        <dbReference type="ARBA" id="ARBA00004123"/>
    </source>
</evidence>
<protein>
    <recommendedName>
        <fullName evidence="9">Paired domain-containing protein</fullName>
    </recommendedName>
</protein>
<proteinExistence type="predicted"/>
<gene>
    <name evidence="10" type="ORF">MENT_LOCUS30334</name>
</gene>
<dbReference type="PROSITE" id="PS51057">
    <property type="entry name" value="PAIRED_2"/>
    <property type="match status" value="1"/>
</dbReference>
<evidence type="ECO:0000256" key="6">
    <source>
        <dbReference type="ARBA" id="ARBA00023163"/>
    </source>
</evidence>
<organism evidence="10 11">
    <name type="scientific">Meloidogyne enterolobii</name>
    <name type="common">Root-knot nematode worm</name>
    <name type="synonym">Meloidogyne mayaguensis</name>
    <dbReference type="NCBI Taxonomy" id="390850"/>
    <lineage>
        <taxon>Eukaryota</taxon>
        <taxon>Metazoa</taxon>
        <taxon>Ecdysozoa</taxon>
        <taxon>Nematoda</taxon>
        <taxon>Chromadorea</taxon>
        <taxon>Rhabditida</taxon>
        <taxon>Tylenchina</taxon>
        <taxon>Tylenchomorpha</taxon>
        <taxon>Tylenchoidea</taxon>
        <taxon>Meloidogynidae</taxon>
        <taxon>Meloidogyninae</taxon>
        <taxon>Meloidogyne</taxon>
    </lineage>
</organism>
<dbReference type="Proteomes" id="UP000580250">
    <property type="component" value="Unassembled WGS sequence"/>
</dbReference>
<keyword evidence="3" id="KW-0563">Paired box</keyword>
<evidence type="ECO:0000256" key="3">
    <source>
        <dbReference type="ARBA" id="ARBA00022724"/>
    </source>
</evidence>
<dbReference type="PANTHER" id="PTHR45636">
    <property type="entry name" value="PAIRED BOX PROTEIN PAX-6-RELATED-RELATED"/>
    <property type="match status" value="1"/>
</dbReference>
<keyword evidence="4" id="KW-0805">Transcription regulation</keyword>
<dbReference type="SMART" id="SM00351">
    <property type="entry name" value="PAX"/>
    <property type="match status" value="1"/>
</dbReference>
<accession>A0A6V7VTX1</accession>
<dbReference type="InterPro" id="IPR001523">
    <property type="entry name" value="Paired_dom"/>
</dbReference>
<dbReference type="InterPro" id="IPR036388">
    <property type="entry name" value="WH-like_DNA-bd_sf"/>
</dbReference>
<dbReference type="PANTHER" id="PTHR45636:SF42">
    <property type="entry name" value="PROTEIN CBR-NPAX-1"/>
    <property type="match status" value="1"/>
</dbReference>
<dbReference type="GO" id="GO:0000978">
    <property type="term" value="F:RNA polymerase II cis-regulatory region sequence-specific DNA binding"/>
    <property type="evidence" value="ECO:0007669"/>
    <property type="project" value="TreeGrafter"/>
</dbReference>
<evidence type="ECO:0000313" key="11">
    <source>
        <dbReference type="Proteomes" id="UP000580250"/>
    </source>
</evidence>
<keyword evidence="5" id="KW-0238">DNA-binding</keyword>
<dbReference type="PRINTS" id="PR00027">
    <property type="entry name" value="PAIREDBOX"/>
</dbReference>
<dbReference type="InterPro" id="IPR043565">
    <property type="entry name" value="PAX_fam"/>
</dbReference>
<feature type="domain" description="Paired" evidence="9">
    <location>
        <begin position="59"/>
        <end position="191"/>
    </location>
</feature>
<comment type="subcellular location">
    <subcellularLocation>
        <location evidence="1">Nucleus</location>
    </subcellularLocation>
</comment>
<dbReference type="EMBL" id="CAJEWN010000318">
    <property type="protein sequence ID" value="CAD2178396.1"/>
    <property type="molecule type" value="Genomic_DNA"/>
</dbReference>
<dbReference type="OrthoDB" id="9996331at2759"/>
<comment type="caution">
    <text evidence="10">The sequence shown here is derived from an EMBL/GenBank/DDBJ whole genome shotgun (WGS) entry which is preliminary data.</text>
</comment>
<sequence length="237" mass="28028">MLITNNFIQYFPQLSNGNLPKILPSSHQFGETAKMEMSRLKMQTRQCSEENYNLVDRIGESARNRFGRPYISGRPLLLCDRKKIISLYKEGKRKISIAREIGITHSCVSKVIRRFEETGDLENKNSRTASCACPGEAETHDLRICRHVRFHRMRKEQMEEMINNKKEQKENQQKQQYYQQIVHLQKQFLQQQQQTIGQTKMKENCEKQQKITELKKFSIDWILNTNNNCTSKEILVR</sequence>
<dbReference type="GO" id="GO:0000981">
    <property type="term" value="F:DNA-binding transcription factor activity, RNA polymerase II-specific"/>
    <property type="evidence" value="ECO:0007669"/>
    <property type="project" value="TreeGrafter"/>
</dbReference>
<evidence type="ECO:0000256" key="4">
    <source>
        <dbReference type="ARBA" id="ARBA00023015"/>
    </source>
</evidence>
<evidence type="ECO:0000313" key="10">
    <source>
        <dbReference type="EMBL" id="CAD2178396.1"/>
    </source>
</evidence>
<evidence type="ECO:0000256" key="7">
    <source>
        <dbReference type="ARBA" id="ARBA00023242"/>
    </source>
</evidence>
<dbReference type="Pfam" id="PF00292">
    <property type="entry name" value="PAX"/>
    <property type="match status" value="1"/>
</dbReference>
<name>A0A6V7VTX1_MELEN</name>
<keyword evidence="7" id="KW-0539">Nucleus</keyword>
<evidence type="ECO:0000256" key="8">
    <source>
        <dbReference type="SAM" id="Coils"/>
    </source>
</evidence>
<dbReference type="GO" id="GO:0005634">
    <property type="term" value="C:nucleus"/>
    <property type="evidence" value="ECO:0007669"/>
    <property type="project" value="UniProtKB-SubCell"/>
</dbReference>
<keyword evidence="2" id="KW-0217">Developmental protein</keyword>
<feature type="coiled-coil region" evidence="8">
    <location>
        <begin position="148"/>
        <end position="187"/>
    </location>
</feature>
<keyword evidence="6" id="KW-0804">Transcription</keyword>
<keyword evidence="8" id="KW-0175">Coiled coil</keyword>
<dbReference type="Gene3D" id="1.10.10.10">
    <property type="entry name" value="Winged helix-like DNA-binding domain superfamily/Winged helix DNA-binding domain"/>
    <property type="match status" value="1"/>
</dbReference>
<reference evidence="10 11" key="1">
    <citation type="submission" date="2020-08" db="EMBL/GenBank/DDBJ databases">
        <authorList>
            <person name="Koutsovoulos G."/>
            <person name="Danchin GJ E."/>
        </authorList>
    </citation>
    <scope>NUCLEOTIDE SEQUENCE [LARGE SCALE GENOMIC DNA]</scope>
</reference>
<evidence type="ECO:0000256" key="2">
    <source>
        <dbReference type="ARBA" id="ARBA00022473"/>
    </source>
</evidence>
<dbReference type="AlphaFoldDB" id="A0A6V7VTX1"/>
<evidence type="ECO:0000256" key="5">
    <source>
        <dbReference type="ARBA" id="ARBA00023125"/>
    </source>
</evidence>
<evidence type="ECO:0000259" key="9">
    <source>
        <dbReference type="PROSITE" id="PS51057"/>
    </source>
</evidence>
<dbReference type="SUPFAM" id="SSF46689">
    <property type="entry name" value="Homeodomain-like"/>
    <property type="match status" value="1"/>
</dbReference>